<dbReference type="RefSeq" id="WP_189410827.1">
    <property type="nucleotide sequence ID" value="NZ_BMYJ01000003.1"/>
</dbReference>
<keyword evidence="1" id="KW-1133">Transmembrane helix</keyword>
<comment type="caution">
    <text evidence="2">The sequence shown here is derived from an EMBL/GenBank/DDBJ whole genome shotgun (WGS) entry which is preliminary data.</text>
</comment>
<name>A0A918TN19_9RHOB</name>
<proteinExistence type="predicted"/>
<organism evidence="2 3">
    <name type="scientific">Neogemmobacter tilapiae</name>
    <dbReference type="NCBI Taxonomy" id="875041"/>
    <lineage>
        <taxon>Bacteria</taxon>
        <taxon>Pseudomonadati</taxon>
        <taxon>Pseudomonadota</taxon>
        <taxon>Alphaproteobacteria</taxon>
        <taxon>Rhodobacterales</taxon>
        <taxon>Paracoccaceae</taxon>
        <taxon>Neogemmobacter</taxon>
    </lineage>
</organism>
<dbReference type="Proteomes" id="UP000638981">
    <property type="component" value="Unassembled WGS sequence"/>
</dbReference>
<keyword evidence="1" id="KW-0472">Membrane</keyword>
<evidence type="ECO:0000313" key="3">
    <source>
        <dbReference type="Proteomes" id="UP000638981"/>
    </source>
</evidence>
<evidence type="ECO:0000313" key="2">
    <source>
        <dbReference type="EMBL" id="GHC52068.1"/>
    </source>
</evidence>
<evidence type="ECO:0008006" key="4">
    <source>
        <dbReference type="Google" id="ProtNLM"/>
    </source>
</evidence>
<dbReference type="EMBL" id="BMYJ01000003">
    <property type="protein sequence ID" value="GHC52068.1"/>
    <property type="molecule type" value="Genomic_DNA"/>
</dbReference>
<keyword evidence="3" id="KW-1185">Reference proteome</keyword>
<reference evidence="2" key="1">
    <citation type="journal article" date="2014" name="Int. J. Syst. Evol. Microbiol.">
        <title>Complete genome sequence of Corynebacterium casei LMG S-19264T (=DSM 44701T), isolated from a smear-ripened cheese.</title>
        <authorList>
            <consortium name="US DOE Joint Genome Institute (JGI-PGF)"/>
            <person name="Walter F."/>
            <person name="Albersmeier A."/>
            <person name="Kalinowski J."/>
            <person name="Ruckert C."/>
        </authorList>
    </citation>
    <scope>NUCLEOTIDE SEQUENCE</scope>
    <source>
        <strain evidence="2">KCTC 23310</strain>
    </source>
</reference>
<gene>
    <name evidence="2" type="ORF">GCM10007315_13180</name>
</gene>
<evidence type="ECO:0000256" key="1">
    <source>
        <dbReference type="SAM" id="Phobius"/>
    </source>
</evidence>
<sequence length="79" mass="8353">MPSILLILIIGTAAGFLATRLMKVQTDVPTTMAIGVGGAFVGWLILRVLVTIAGWTAGFVGAVLGAAVLIWLWQRWSNS</sequence>
<protein>
    <recommendedName>
        <fullName evidence="4">GlsB/YeaQ/YmgE family stress response membrane protein</fullName>
    </recommendedName>
</protein>
<feature type="transmembrane region" description="Helical" evidence="1">
    <location>
        <begin position="28"/>
        <end position="46"/>
    </location>
</feature>
<dbReference type="AlphaFoldDB" id="A0A918TN19"/>
<accession>A0A918TN19</accession>
<feature type="transmembrane region" description="Helical" evidence="1">
    <location>
        <begin position="53"/>
        <end position="73"/>
    </location>
</feature>
<keyword evidence="1" id="KW-0812">Transmembrane</keyword>
<reference evidence="2" key="2">
    <citation type="submission" date="2020-09" db="EMBL/GenBank/DDBJ databases">
        <authorList>
            <person name="Sun Q."/>
            <person name="Kim S."/>
        </authorList>
    </citation>
    <scope>NUCLEOTIDE SEQUENCE</scope>
    <source>
        <strain evidence="2">KCTC 23310</strain>
    </source>
</reference>